<evidence type="ECO:0000313" key="1">
    <source>
        <dbReference type="EMBL" id="OMJ81272.1"/>
    </source>
</evidence>
<dbReference type="EMBL" id="MPUH01000386">
    <property type="protein sequence ID" value="OMJ81272.1"/>
    <property type="molecule type" value="Genomic_DNA"/>
</dbReference>
<gene>
    <name evidence="1" type="ORF">SteCoe_18264</name>
</gene>
<dbReference type="Proteomes" id="UP000187209">
    <property type="component" value="Unassembled WGS sequence"/>
</dbReference>
<comment type="caution">
    <text evidence="1">The sequence shown here is derived from an EMBL/GenBank/DDBJ whole genome shotgun (WGS) entry which is preliminary data.</text>
</comment>
<dbReference type="AlphaFoldDB" id="A0A1R2BWS5"/>
<name>A0A1R2BWS5_9CILI</name>
<sequence>MDTELDKLLDQVQSFCSPIDAKLYTKLVNQSHSRPSLMFTASQSWKSVVHRLGSFGPHPAFLIDAGSSEEGSDDDICFPSIRQVTESILDSQYTNITDTPTHTRYHQPALIIFNIDKRMSMYQAKSILMKMGNGVSKVVPVDFASDNGFIHCGVVYFSNLEEASSMYTRLSKYERRGRLGSKLQKIPGAQIPMSVRWFTYQVLDSGLEWTAVMLRGLRQNVSKREIEEKFSGLCIRAEQPRDLNGEWCTLVIVKSIIEAEKIIKNYKSSGLSGKVDLHPYSSIFKNPELSLDIVFHEYRKRRKMLLQPGCLKILRLTDTHNESEDAKSLISSVSGTVEDGEIADTETPSSDNLENCYVFYEHPGTYINKDEEVSFHSGVVVKTVLSLPNKVNNYSQ</sequence>
<keyword evidence="2" id="KW-1185">Reference proteome</keyword>
<dbReference type="OrthoDB" id="323988at2759"/>
<proteinExistence type="predicted"/>
<organism evidence="1 2">
    <name type="scientific">Stentor coeruleus</name>
    <dbReference type="NCBI Taxonomy" id="5963"/>
    <lineage>
        <taxon>Eukaryota</taxon>
        <taxon>Sar</taxon>
        <taxon>Alveolata</taxon>
        <taxon>Ciliophora</taxon>
        <taxon>Postciliodesmatophora</taxon>
        <taxon>Heterotrichea</taxon>
        <taxon>Heterotrichida</taxon>
        <taxon>Stentoridae</taxon>
        <taxon>Stentor</taxon>
    </lineage>
</organism>
<evidence type="ECO:0000313" key="2">
    <source>
        <dbReference type="Proteomes" id="UP000187209"/>
    </source>
</evidence>
<accession>A0A1R2BWS5</accession>
<reference evidence="1 2" key="1">
    <citation type="submission" date="2016-11" db="EMBL/GenBank/DDBJ databases">
        <title>The macronuclear genome of Stentor coeruleus: a giant cell with tiny introns.</title>
        <authorList>
            <person name="Slabodnick M."/>
            <person name="Ruby J.G."/>
            <person name="Reiff S.B."/>
            <person name="Swart E.C."/>
            <person name="Gosai S."/>
            <person name="Prabakaran S."/>
            <person name="Witkowska E."/>
            <person name="Larue G.E."/>
            <person name="Fisher S."/>
            <person name="Freeman R.M."/>
            <person name="Gunawardena J."/>
            <person name="Chu W."/>
            <person name="Stover N.A."/>
            <person name="Gregory B.D."/>
            <person name="Nowacki M."/>
            <person name="Derisi J."/>
            <person name="Roy S.W."/>
            <person name="Marshall W.F."/>
            <person name="Sood P."/>
        </authorList>
    </citation>
    <scope>NUCLEOTIDE SEQUENCE [LARGE SCALE GENOMIC DNA]</scope>
    <source>
        <strain evidence="1">WM001</strain>
    </source>
</reference>
<protein>
    <submittedName>
        <fullName evidence="1">Uncharacterized protein</fullName>
    </submittedName>
</protein>